<keyword evidence="3" id="KW-0969">Cilium</keyword>
<accession>A0A1H7FS41</accession>
<dbReference type="Pfam" id="PF01656">
    <property type="entry name" value="CbiA"/>
    <property type="match status" value="1"/>
</dbReference>
<feature type="compositionally biased region" description="Low complexity" evidence="1">
    <location>
        <begin position="361"/>
        <end position="372"/>
    </location>
</feature>
<dbReference type="InterPro" id="IPR002586">
    <property type="entry name" value="CobQ/CobB/MinD/ParA_Nub-bd_dom"/>
</dbReference>
<dbReference type="InterPro" id="IPR050625">
    <property type="entry name" value="ParA/MinD_ATPase"/>
</dbReference>
<feature type="domain" description="CobQ/CobB/MinD/ParA nucleotide binding" evidence="2">
    <location>
        <begin position="474"/>
        <end position="662"/>
    </location>
</feature>
<dbReference type="SUPFAM" id="SSF52540">
    <property type="entry name" value="P-loop containing nucleoside triphosphate hydrolases"/>
    <property type="match status" value="1"/>
</dbReference>
<dbReference type="EMBL" id="FOBF01000001">
    <property type="protein sequence ID" value="SEK28913.1"/>
    <property type="molecule type" value="Genomic_DNA"/>
</dbReference>
<evidence type="ECO:0000313" key="3">
    <source>
        <dbReference type="EMBL" id="SEK28913.1"/>
    </source>
</evidence>
<organism evidence="3 4">
    <name type="scientific">Nonomuraea pusilla</name>
    <dbReference type="NCBI Taxonomy" id="46177"/>
    <lineage>
        <taxon>Bacteria</taxon>
        <taxon>Bacillati</taxon>
        <taxon>Actinomycetota</taxon>
        <taxon>Actinomycetes</taxon>
        <taxon>Streptosporangiales</taxon>
        <taxon>Streptosporangiaceae</taxon>
        <taxon>Nonomuraea</taxon>
    </lineage>
</organism>
<name>A0A1H7FS41_9ACTN</name>
<gene>
    <name evidence="3" type="ORF">SAMN05660976_00179</name>
</gene>
<keyword evidence="3" id="KW-0966">Cell projection</keyword>
<dbReference type="PANTHER" id="PTHR43384:SF14">
    <property type="entry name" value="ESX-1 SECRETION-ASSOCIATED PROTEIN ESPI"/>
    <property type="match status" value="1"/>
</dbReference>
<dbReference type="GO" id="GO:0016887">
    <property type="term" value="F:ATP hydrolysis activity"/>
    <property type="evidence" value="ECO:0007669"/>
    <property type="project" value="TreeGrafter"/>
</dbReference>
<dbReference type="GO" id="GO:0005524">
    <property type="term" value="F:ATP binding"/>
    <property type="evidence" value="ECO:0007669"/>
    <property type="project" value="TreeGrafter"/>
</dbReference>
<dbReference type="GO" id="GO:0005829">
    <property type="term" value="C:cytosol"/>
    <property type="evidence" value="ECO:0007669"/>
    <property type="project" value="TreeGrafter"/>
</dbReference>
<dbReference type="PANTHER" id="PTHR43384">
    <property type="entry name" value="SEPTUM SITE-DETERMINING PROTEIN MIND HOMOLOG, CHLOROPLASTIC-RELATED"/>
    <property type="match status" value="1"/>
</dbReference>
<keyword evidence="4" id="KW-1185">Reference proteome</keyword>
<keyword evidence="3" id="KW-0282">Flagellum</keyword>
<dbReference type="Gene3D" id="3.40.50.300">
    <property type="entry name" value="P-loop containing nucleotide triphosphate hydrolases"/>
    <property type="match status" value="1"/>
</dbReference>
<dbReference type="InterPro" id="IPR027417">
    <property type="entry name" value="P-loop_NTPase"/>
</dbReference>
<evidence type="ECO:0000256" key="1">
    <source>
        <dbReference type="SAM" id="MobiDB-lite"/>
    </source>
</evidence>
<sequence length="721" mass="73548">MHGGPDEQSQGNADEQRKGGVNGETSFDPDLTRTIRFPPPNRATGARAAEKPPPPPPSGLWSQQDREGSEPPSPFLGQGPFEMWTPPSPVFRPSPSSSGEDGPKDGPGGPRDAVTDPPAPGSTGETGTGDAGPWGLDAGALDAGVIGADPVGADPFGAGSVGAGPVGAGPVDDTPPTAPIGTGSNGTPFTRPDGTPSAGPASDAVAPGPLGPPLIDPLSTPFAVPSADAFGAPFAGPLGAPFAGPGAGVPGGGAPRGPMPPEAAATEAGIPEPPPAGAAPRPAPPRATAPPSRPVRVFPPPGTPDLPPPGAPDIPLPGPPGVPPPGAPSPGTSGVPPTGAPDIPLPGSSDLRLPGAPDIPSPGSSDLSLPGAPGVPPPGLSPMPPPGAPHVPPRPPGGVPVPEAAFADAATTSESLRPDRLLRTRRRPPSGGWRKVVYQATGGLVRLPDSKAERRRQELIERIRRPVAAGHFRIAVMSLKGGVGKTTTTIGLGSTLAHQRGDRVIAVDANPDRGTLSEKLRLESPATVRDLLNDRGGIWRYADVRSYTSQAPSRLEVLASDRDPAISEAFNAEDYRAVAQILEQFYSISITDCGTGMLHSAMSAILDMADQIVLVSPVTVDGARSASATLDWLQAHGHQKLARDAVVVLSAVKNTRRNPINIEELKGHFAKRCRAVIGVPFDPHLEQGAEVDLDLLRTATRDTYLEVGATIADRFSQRADA</sequence>
<feature type="compositionally biased region" description="Pro residues" evidence="1">
    <location>
        <begin position="271"/>
        <end position="328"/>
    </location>
</feature>
<reference evidence="3 4" key="1">
    <citation type="submission" date="2016-10" db="EMBL/GenBank/DDBJ databases">
        <authorList>
            <person name="de Groot N.N."/>
        </authorList>
    </citation>
    <scope>NUCLEOTIDE SEQUENCE [LARGE SCALE GENOMIC DNA]</scope>
    <source>
        <strain evidence="3 4">DSM 43357</strain>
    </source>
</reference>
<evidence type="ECO:0000259" key="2">
    <source>
        <dbReference type="Pfam" id="PF01656"/>
    </source>
</evidence>
<feature type="compositionally biased region" description="Low complexity" evidence="1">
    <location>
        <begin position="225"/>
        <end position="244"/>
    </location>
</feature>
<evidence type="ECO:0000313" key="4">
    <source>
        <dbReference type="Proteomes" id="UP000198953"/>
    </source>
</evidence>
<proteinExistence type="predicted"/>
<dbReference type="AlphaFoldDB" id="A0A1H7FS41"/>
<feature type="compositionally biased region" description="Pro residues" evidence="1">
    <location>
        <begin position="373"/>
        <end position="399"/>
    </location>
</feature>
<dbReference type="PRINTS" id="PR01217">
    <property type="entry name" value="PRICHEXTENSN"/>
</dbReference>
<dbReference type="GO" id="GO:0051782">
    <property type="term" value="P:negative regulation of cell division"/>
    <property type="evidence" value="ECO:0007669"/>
    <property type="project" value="TreeGrafter"/>
</dbReference>
<dbReference type="STRING" id="46177.SAMN05660976_00179"/>
<feature type="compositionally biased region" description="Low complexity" evidence="1">
    <location>
        <begin position="329"/>
        <end position="341"/>
    </location>
</feature>
<feature type="region of interest" description="Disordered" evidence="1">
    <location>
        <begin position="1"/>
        <end position="433"/>
    </location>
</feature>
<dbReference type="GO" id="GO:0009898">
    <property type="term" value="C:cytoplasmic side of plasma membrane"/>
    <property type="evidence" value="ECO:0007669"/>
    <property type="project" value="TreeGrafter"/>
</dbReference>
<dbReference type="Proteomes" id="UP000198953">
    <property type="component" value="Unassembled WGS sequence"/>
</dbReference>
<protein>
    <submittedName>
        <fullName evidence="3">MinD-like ATPase involved in chromosome partitioning or flagellar assembly</fullName>
    </submittedName>
</protein>
<feature type="compositionally biased region" description="Gly residues" evidence="1">
    <location>
        <begin position="245"/>
        <end position="255"/>
    </location>
</feature>